<dbReference type="InterPro" id="IPR004837">
    <property type="entry name" value="NaCa_Exmemb"/>
</dbReference>
<reference evidence="14 15" key="1">
    <citation type="submission" date="2018-04" db="EMBL/GenBank/DDBJ databases">
        <title>The genome of golden apple snail Pomacea canaliculata provides insight into stress tolerance and invasive adaptation.</title>
        <authorList>
            <person name="Liu C."/>
            <person name="Liu B."/>
            <person name="Ren Y."/>
            <person name="Zhang Y."/>
            <person name="Wang H."/>
            <person name="Li S."/>
            <person name="Jiang F."/>
            <person name="Yin L."/>
            <person name="Zhang G."/>
            <person name="Qian W."/>
            <person name="Fan W."/>
        </authorList>
    </citation>
    <scope>NUCLEOTIDE SEQUENCE [LARGE SCALE GENOMIC DNA]</scope>
    <source>
        <strain evidence="14">SZHN2017</strain>
        <tissue evidence="14">Muscle</tissue>
    </source>
</reference>
<keyword evidence="5" id="KW-0109">Calcium transport</keyword>
<feature type="transmembrane region" description="Helical" evidence="11">
    <location>
        <begin position="684"/>
        <end position="705"/>
    </location>
</feature>
<keyword evidence="7 11" id="KW-1133">Transmembrane helix</keyword>
<keyword evidence="15" id="KW-1185">Reference proteome</keyword>
<feature type="transmembrane region" description="Helical" evidence="11">
    <location>
        <begin position="324"/>
        <end position="342"/>
    </location>
</feature>
<feature type="transmembrane region" description="Helical" evidence="11">
    <location>
        <begin position="532"/>
        <end position="550"/>
    </location>
</feature>
<feature type="domain" description="Inner membrane component" evidence="13">
    <location>
        <begin position="117"/>
        <end position="167"/>
    </location>
</feature>
<comment type="subcellular location">
    <subcellularLocation>
        <location evidence="1">Endomembrane system</location>
        <topology evidence="1">Multi-pass membrane protein</topology>
    </subcellularLocation>
</comment>
<dbReference type="PANTHER" id="PTHR31503:SF10">
    <property type="entry name" value="VNX1 PROTEIN"/>
    <property type="match status" value="1"/>
</dbReference>
<dbReference type="GO" id="GO:0015369">
    <property type="term" value="F:calcium:proton antiporter activity"/>
    <property type="evidence" value="ECO:0007669"/>
    <property type="project" value="TreeGrafter"/>
</dbReference>
<protein>
    <recommendedName>
        <fullName evidence="16">Sodium/calcium exchanger membrane region domain-containing protein</fullName>
    </recommendedName>
</protein>
<evidence type="ECO:0000313" key="14">
    <source>
        <dbReference type="EMBL" id="PVD34798.1"/>
    </source>
</evidence>
<keyword evidence="3" id="KW-0050">Antiport</keyword>
<feature type="transmembrane region" description="Helical" evidence="11">
    <location>
        <begin position="117"/>
        <end position="143"/>
    </location>
</feature>
<keyword evidence="9 11" id="KW-0472">Membrane</keyword>
<dbReference type="EMBL" id="PZQS01000003">
    <property type="protein sequence ID" value="PVD34798.1"/>
    <property type="molecule type" value="Genomic_DNA"/>
</dbReference>
<dbReference type="STRING" id="400727.A0A2T7PMY0"/>
<dbReference type="OrthoDB" id="16982at2759"/>
<evidence type="ECO:0000256" key="6">
    <source>
        <dbReference type="ARBA" id="ARBA00022692"/>
    </source>
</evidence>
<dbReference type="Pfam" id="PF01699">
    <property type="entry name" value="Na_Ca_ex"/>
    <property type="match status" value="1"/>
</dbReference>
<comment type="caution">
    <text evidence="14">The sequence shown here is derived from an EMBL/GenBank/DDBJ whole genome shotgun (WGS) entry which is preliminary data.</text>
</comment>
<sequence length="759" mass="84743">MAAENPGKASVVEDVMVTIEDQTESHPSAGDKPRSRTGAHKPTHNLQGESASFDKSFIFVAENEIEAHRISNNYKFGLKKWKSHVTSRPLATRSEIVQDLYADVSKVRRIKVTTLRFFNIVYTLLFGWWVALAYCLIGCLMFITILGKEYGFLCFRLADYFLWPFGKFIHQVHHVPLHVVAQSYNGLKAKENGDLHEKDYLLGNENNLSPNAPQIRVSTCSLQRKSYWKLPETYLWLLFGVPVLWLLHAVIWFICWLLVVTIPVAKINSKMMLRIMFMRPQEVKVEHHGVLVLNQQKRHSEIIMFTHQAVNVYYYKLTVDGINVILFNLLLFVILSLVLGYADQENVIVDATAKCVLAVFAIIPLTYYVGMAITGEYVSAQSSFAVGAILNATFGSMVEVILFIIMLKKGRDTGQECYQELVKSSLAGTLACLHFPQGMSMVVGGLKYRMQNFNPKSANISSALLFVSIAGVFAPTVFSLLYGDLQCEDCQSVTSVSSNFTNVTGFHCKGCFKSVFGIGGNRVMYDSKVAPLAYSCAFILPIAYIIGLIFTMRTHSSEIYEEFETQLKEEIGKAAEHGSAHWSIIKSVIILLLCAAAIALCGDIISENIQPLLQESGMSEYFIGVTMLSLVAELPEVVNGIQFALQNNVNLGIEIGSSTAIQVCLVQVPMLVLVDVIYPMGFHLIFAEVHFWAVIFSVIVINYIFQDGKSDYFQGTIVVFIYVLLMVMYVFTLPPDNAVCAVPYSNGSETINSSQSFLI</sequence>
<feature type="transmembrane region" description="Helical" evidence="11">
    <location>
        <begin position="712"/>
        <end position="731"/>
    </location>
</feature>
<gene>
    <name evidence="14" type="ORF">C0Q70_06075</name>
</gene>
<dbReference type="Proteomes" id="UP000245119">
    <property type="component" value="Linkage Group LG3"/>
</dbReference>
<keyword evidence="2" id="KW-0813">Transport</keyword>
<evidence type="ECO:0000259" key="12">
    <source>
        <dbReference type="Pfam" id="PF01699"/>
    </source>
</evidence>
<feature type="transmembrane region" description="Helical" evidence="11">
    <location>
        <begin position="588"/>
        <end position="606"/>
    </location>
</feature>
<evidence type="ECO:0000256" key="8">
    <source>
        <dbReference type="ARBA" id="ARBA00023065"/>
    </source>
</evidence>
<evidence type="ECO:0000256" key="3">
    <source>
        <dbReference type="ARBA" id="ARBA00022449"/>
    </source>
</evidence>
<evidence type="ECO:0000256" key="10">
    <source>
        <dbReference type="SAM" id="MobiDB-lite"/>
    </source>
</evidence>
<evidence type="ECO:0000256" key="9">
    <source>
        <dbReference type="ARBA" id="ARBA00023136"/>
    </source>
</evidence>
<dbReference type="GO" id="GO:0005774">
    <property type="term" value="C:vacuolar membrane"/>
    <property type="evidence" value="ECO:0007669"/>
    <property type="project" value="UniProtKB-ARBA"/>
</dbReference>
<dbReference type="FunFam" id="1.20.1420.30:FF:000014">
    <property type="entry name" value="Cation/H+ exchanger protein 2"/>
    <property type="match status" value="1"/>
</dbReference>
<organism evidence="14 15">
    <name type="scientific">Pomacea canaliculata</name>
    <name type="common">Golden apple snail</name>
    <dbReference type="NCBI Taxonomy" id="400727"/>
    <lineage>
        <taxon>Eukaryota</taxon>
        <taxon>Metazoa</taxon>
        <taxon>Spiralia</taxon>
        <taxon>Lophotrochozoa</taxon>
        <taxon>Mollusca</taxon>
        <taxon>Gastropoda</taxon>
        <taxon>Caenogastropoda</taxon>
        <taxon>Architaenioglossa</taxon>
        <taxon>Ampullarioidea</taxon>
        <taxon>Ampullariidae</taxon>
        <taxon>Pomacea</taxon>
    </lineage>
</organism>
<evidence type="ECO:0000256" key="7">
    <source>
        <dbReference type="ARBA" id="ARBA00022989"/>
    </source>
</evidence>
<dbReference type="GO" id="GO:0012505">
    <property type="term" value="C:endomembrane system"/>
    <property type="evidence" value="ECO:0007669"/>
    <property type="project" value="UniProtKB-SubCell"/>
</dbReference>
<evidence type="ECO:0000256" key="2">
    <source>
        <dbReference type="ARBA" id="ARBA00022448"/>
    </source>
</evidence>
<keyword evidence="8" id="KW-0406">Ion transport</keyword>
<name>A0A2T7PMY0_POMCA</name>
<dbReference type="PANTHER" id="PTHR31503">
    <property type="entry name" value="VACUOLAR CALCIUM ION TRANSPORTER"/>
    <property type="match status" value="1"/>
</dbReference>
<keyword evidence="4" id="KW-0597">Phosphoprotein</keyword>
<evidence type="ECO:0000259" key="13">
    <source>
        <dbReference type="Pfam" id="PF03733"/>
    </source>
</evidence>
<evidence type="ECO:0000256" key="5">
    <source>
        <dbReference type="ARBA" id="ARBA00022568"/>
    </source>
</evidence>
<keyword evidence="5" id="KW-0106">Calcium</keyword>
<keyword evidence="6 11" id="KW-0812">Transmembrane</keyword>
<evidence type="ECO:0000256" key="4">
    <source>
        <dbReference type="ARBA" id="ARBA00022553"/>
    </source>
</evidence>
<feature type="region of interest" description="Disordered" evidence="10">
    <location>
        <begin position="1"/>
        <end position="48"/>
    </location>
</feature>
<feature type="domain" description="Sodium/calcium exchanger membrane region" evidence="12">
    <location>
        <begin position="587"/>
        <end position="728"/>
    </location>
</feature>
<proteinExistence type="predicted"/>
<dbReference type="Gene3D" id="1.20.1420.30">
    <property type="entry name" value="NCX, central ion-binding region"/>
    <property type="match status" value="1"/>
</dbReference>
<evidence type="ECO:0008006" key="16">
    <source>
        <dbReference type="Google" id="ProtNLM"/>
    </source>
</evidence>
<dbReference type="AlphaFoldDB" id="A0A2T7PMY0"/>
<feature type="transmembrane region" description="Helical" evidence="11">
    <location>
        <begin position="382"/>
        <end position="406"/>
    </location>
</feature>
<evidence type="ECO:0000313" key="15">
    <source>
        <dbReference type="Proteomes" id="UP000245119"/>
    </source>
</evidence>
<evidence type="ECO:0000256" key="11">
    <source>
        <dbReference type="SAM" id="Phobius"/>
    </source>
</evidence>
<feature type="transmembrane region" description="Helical" evidence="11">
    <location>
        <begin position="618"/>
        <end position="638"/>
    </location>
</feature>
<accession>A0A2T7PMY0</accession>
<dbReference type="Pfam" id="PF03733">
    <property type="entry name" value="YccF"/>
    <property type="match status" value="1"/>
</dbReference>
<feature type="transmembrane region" description="Helical" evidence="11">
    <location>
        <begin position="458"/>
        <end position="482"/>
    </location>
</feature>
<dbReference type="InterPro" id="IPR044880">
    <property type="entry name" value="NCX_ion-bd_dom_sf"/>
</dbReference>
<feature type="transmembrane region" description="Helical" evidence="11">
    <location>
        <begin position="348"/>
        <end position="370"/>
    </location>
</feature>
<feature type="transmembrane region" description="Helical" evidence="11">
    <location>
        <begin position="234"/>
        <end position="265"/>
    </location>
</feature>
<dbReference type="GO" id="GO:0006874">
    <property type="term" value="P:intracellular calcium ion homeostasis"/>
    <property type="evidence" value="ECO:0007669"/>
    <property type="project" value="TreeGrafter"/>
</dbReference>
<evidence type="ECO:0000256" key="1">
    <source>
        <dbReference type="ARBA" id="ARBA00004127"/>
    </source>
</evidence>
<dbReference type="InterPro" id="IPR005185">
    <property type="entry name" value="YccF"/>
</dbReference>
<dbReference type="InterPro" id="IPR004713">
    <property type="entry name" value="CaH_exchang"/>
</dbReference>
<feature type="transmembrane region" description="Helical" evidence="11">
    <location>
        <begin position="659"/>
        <end position="678"/>
    </location>
</feature>